<evidence type="ECO:0000313" key="2">
    <source>
        <dbReference type="Proteomes" id="UP001148838"/>
    </source>
</evidence>
<evidence type="ECO:0008006" key="3">
    <source>
        <dbReference type="Google" id="ProtNLM"/>
    </source>
</evidence>
<comment type="caution">
    <text evidence="1">The sequence shown here is derived from an EMBL/GenBank/DDBJ whole genome shotgun (WGS) entry which is preliminary data.</text>
</comment>
<name>A0ABQ8ST55_PERAM</name>
<accession>A0ABQ8ST55</accession>
<sequence length="105" mass="11475">MLREAHGACASGTFRVLSVASFHWLKMDAPIPAPDECEVLSVKKLLNEQSIAPIEIYRQLCQIYGPNIMSKQMAEVIAELTLAINSTAKGGPLLDSTVPFEEKSD</sequence>
<gene>
    <name evidence="1" type="ORF">ANN_17088</name>
</gene>
<protein>
    <recommendedName>
        <fullName evidence="3">Per a allergen</fullName>
    </recommendedName>
</protein>
<dbReference type="EMBL" id="JAJSOF020000021">
    <property type="protein sequence ID" value="KAJ4436956.1"/>
    <property type="molecule type" value="Genomic_DNA"/>
</dbReference>
<dbReference type="Proteomes" id="UP001148838">
    <property type="component" value="Unassembled WGS sequence"/>
</dbReference>
<organism evidence="1 2">
    <name type="scientific">Periplaneta americana</name>
    <name type="common">American cockroach</name>
    <name type="synonym">Blatta americana</name>
    <dbReference type="NCBI Taxonomy" id="6978"/>
    <lineage>
        <taxon>Eukaryota</taxon>
        <taxon>Metazoa</taxon>
        <taxon>Ecdysozoa</taxon>
        <taxon>Arthropoda</taxon>
        <taxon>Hexapoda</taxon>
        <taxon>Insecta</taxon>
        <taxon>Pterygota</taxon>
        <taxon>Neoptera</taxon>
        <taxon>Polyneoptera</taxon>
        <taxon>Dictyoptera</taxon>
        <taxon>Blattodea</taxon>
        <taxon>Blattoidea</taxon>
        <taxon>Blattidae</taxon>
        <taxon>Blattinae</taxon>
        <taxon>Periplaneta</taxon>
    </lineage>
</organism>
<evidence type="ECO:0000313" key="1">
    <source>
        <dbReference type="EMBL" id="KAJ4436956.1"/>
    </source>
</evidence>
<proteinExistence type="predicted"/>
<keyword evidence="2" id="KW-1185">Reference proteome</keyword>
<reference evidence="1 2" key="1">
    <citation type="journal article" date="2022" name="Allergy">
        <title>Genome assembly and annotation of Periplaneta americana reveal a comprehensive cockroach allergen profile.</title>
        <authorList>
            <person name="Wang L."/>
            <person name="Xiong Q."/>
            <person name="Saelim N."/>
            <person name="Wang L."/>
            <person name="Nong W."/>
            <person name="Wan A.T."/>
            <person name="Shi M."/>
            <person name="Liu X."/>
            <person name="Cao Q."/>
            <person name="Hui J.H.L."/>
            <person name="Sookrung N."/>
            <person name="Leung T.F."/>
            <person name="Tungtrongchitr A."/>
            <person name="Tsui S.K.W."/>
        </authorList>
    </citation>
    <scope>NUCLEOTIDE SEQUENCE [LARGE SCALE GENOMIC DNA]</scope>
    <source>
        <strain evidence="1">PWHHKU_190912</strain>
    </source>
</reference>